<keyword evidence="2" id="KW-0433">Leucine-rich repeat</keyword>
<name>A0ABR2F404_9ROSI</name>
<accession>A0ABR2F404</accession>
<keyword evidence="5" id="KW-0472">Membrane</keyword>
<dbReference type="Gene3D" id="3.80.10.10">
    <property type="entry name" value="Ribonuclease Inhibitor"/>
    <property type="match status" value="1"/>
</dbReference>
<dbReference type="InterPro" id="IPR032675">
    <property type="entry name" value="LRR_dom_sf"/>
</dbReference>
<evidence type="ECO:0000313" key="6">
    <source>
        <dbReference type="EMBL" id="KAK8571734.1"/>
    </source>
</evidence>
<keyword evidence="7" id="KW-1185">Reference proteome</keyword>
<evidence type="ECO:0000256" key="4">
    <source>
        <dbReference type="ARBA" id="ARBA00023170"/>
    </source>
</evidence>
<dbReference type="EMBL" id="JBBPBM010000008">
    <property type="protein sequence ID" value="KAK8571734.1"/>
    <property type="molecule type" value="Genomic_DNA"/>
</dbReference>
<evidence type="ECO:0000256" key="2">
    <source>
        <dbReference type="ARBA" id="ARBA00022614"/>
    </source>
</evidence>
<organism evidence="6 7">
    <name type="scientific">Hibiscus sabdariffa</name>
    <name type="common">roselle</name>
    <dbReference type="NCBI Taxonomy" id="183260"/>
    <lineage>
        <taxon>Eukaryota</taxon>
        <taxon>Viridiplantae</taxon>
        <taxon>Streptophyta</taxon>
        <taxon>Embryophyta</taxon>
        <taxon>Tracheophyta</taxon>
        <taxon>Spermatophyta</taxon>
        <taxon>Magnoliopsida</taxon>
        <taxon>eudicotyledons</taxon>
        <taxon>Gunneridae</taxon>
        <taxon>Pentapetalae</taxon>
        <taxon>rosids</taxon>
        <taxon>malvids</taxon>
        <taxon>Malvales</taxon>
        <taxon>Malvaceae</taxon>
        <taxon>Malvoideae</taxon>
        <taxon>Hibiscus</taxon>
    </lineage>
</organism>
<reference evidence="6 7" key="1">
    <citation type="journal article" date="2024" name="G3 (Bethesda)">
        <title>Genome assembly of Hibiscus sabdariffa L. provides insights into metabolisms of medicinal natural products.</title>
        <authorList>
            <person name="Kim T."/>
        </authorList>
    </citation>
    <scope>NUCLEOTIDE SEQUENCE [LARGE SCALE GENOMIC DNA]</scope>
    <source>
        <strain evidence="6">TK-2024</strain>
        <tissue evidence="6">Old leaves</tissue>
    </source>
</reference>
<comment type="caution">
    <text evidence="6">The sequence shown here is derived from an EMBL/GenBank/DDBJ whole genome shotgun (WGS) entry which is preliminary data.</text>
</comment>
<evidence type="ECO:0000313" key="7">
    <source>
        <dbReference type="Proteomes" id="UP001472677"/>
    </source>
</evidence>
<feature type="transmembrane region" description="Helical" evidence="5">
    <location>
        <begin position="74"/>
        <end position="96"/>
    </location>
</feature>
<keyword evidence="5" id="KW-1133">Transmembrane helix</keyword>
<keyword evidence="3" id="KW-0677">Repeat</keyword>
<dbReference type="PANTHER" id="PTHR48062:SF37">
    <property type="entry name" value="LRR RECEPTOR-LIKE SERINE_THREONINE-PROTEIN KINASE FLS2"/>
    <property type="match status" value="1"/>
</dbReference>
<evidence type="ECO:0000256" key="5">
    <source>
        <dbReference type="SAM" id="Phobius"/>
    </source>
</evidence>
<keyword evidence="4" id="KW-0675">Receptor</keyword>
<sequence length="133" mass="15147">MNSLEVFSVAHNNLSGSIPEPKTQFGTFDETSYEGNPFLCGSMLHKSCSKTDSSSTKSSTSNDEVEYGLLDICVFRLSFLVSYAVLLVTTFVVFYINPYWRRAWFSFVEKCITTCRYSTVGNLLAYYIFRRCV</sequence>
<proteinExistence type="inferred from homology"/>
<comment type="similarity">
    <text evidence="1">Belongs to the RLP family.</text>
</comment>
<dbReference type="PANTHER" id="PTHR48062">
    <property type="entry name" value="RECEPTOR-LIKE PROTEIN 14"/>
    <property type="match status" value="1"/>
</dbReference>
<gene>
    <name evidence="6" type="ORF">V6N12_027807</name>
</gene>
<evidence type="ECO:0000256" key="3">
    <source>
        <dbReference type="ARBA" id="ARBA00022737"/>
    </source>
</evidence>
<protein>
    <submittedName>
        <fullName evidence="6">Uncharacterized protein</fullName>
    </submittedName>
</protein>
<dbReference type="InterPro" id="IPR051502">
    <property type="entry name" value="RLP_Defense_Trigger"/>
</dbReference>
<dbReference type="Proteomes" id="UP001472677">
    <property type="component" value="Unassembled WGS sequence"/>
</dbReference>
<keyword evidence="5" id="KW-0812">Transmembrane</keyword>
<evidence type="ECO:0000256" key="1">
    <source>
        <dbReference type="ARBA" id="ARBA00009592"/>
    </source>
</evidence>